<evidence type="ECO:0000313" key="2">
    <source>
        <dbReference type="Proteomes" id="UP000613582"/>
    </source>
</evidence>
<keyword evidence="2" id="KW-1185">Reference proteome</keyword>
<accession>A0A8J2V692</accession>
<gene>
    <name evidence="1" type="ORF">GCM10011342_18880</name>
</gene>
<evidence type="ECO:0000313" key="1">
    <source>
        <dbReference type="EMBL" id="GGD10172.1"/>
    </source>
</evidence>
<name>A0A8J2V692_9PROT</name>
<organism evidence="1 2">
    <name type="scientific">Aquisalinus flavus</name>
    <dbReference type="NCBI Taxonomy" id="1526572"/>
    <lineage>
        <taxon>Bacteria</taxon>
        <taxon>Pseudomonadati</taxon>
        <taxon>Pseudomonadota</taxon>
        <taxon>Alphaproteobacteria</taxon>
        <taxon>Parvularculales</taxon>
        <taxon>Parvularculaceae</taxon>
        <taxon>Aquisalinus</taxon>
    </lineage>
</organism>
<reference evidence="1" key="2">
    <citation type="submission" date="2020-09" db="EMBL/GenBank/DDBJ databases">
        <authorList>
            <person name="Sun Q."/>
            <person name="Zhou Y."/>
        </authorList>
    </citation>
    <scope>NUCLEOTIDE SEQUENCE</scope>
    <source>
        <strain evidence="1">CGMCC 1.12921</strain>
    </source>
</reference>
<dbReference type="Proteomes" id="UP000613582">
    <property type="component" value="Unassembled WGS sequence"/>
</dbReference>
<sequence length="375" mass="41776">MSVRAQFIDGFDTPVVRDETAEAGWLWMTGDGAAVMDMVAQEGSGLVTVDARADRRNIWWALIKRGVSDHIDSGELARPDRELRIEARIRLSHAPRRVNLHANHSRTTDFHSHLMEYDIPDTDWHEISFTTTGFDARPGDRVYTQIALMDWGREEYQVEIDWFRVAVVDPAMAEPDKGSPIPYRPATPALDAFAQQVPVAQDAIIDSAWPWVAVNDWRREGKASEPLLSVSGSQTSLLTFDLSDYAGKTAQQWGVLALYTDSVYKASTDLEEFGELRVKEVFALPDGWQRGSITWNAVMGQTPPVINGQMMIDVPPVPQKGAVTLIPVSPPVLQRLIDGKTSGLAIEAQGAISATFRSSQAREKELRPVLYFNMN</sequence>
<dbReference type="EMBL" id="BMGH01000001">
    <property type="protein sequence ID" value="GGD10172.1"/>
    <property type="molecule type" value="Genomic_DNA"/>
</dbReference>
<reference evidence="1" key="1">
    <citation type="journal article" date="2014" name="Int. J. Syst. Evol. Microbiol.">
        <title>Complete genome sequence of Corynebacterium casei LMG S-19264T (=DSM 44701T), isolated from a smear-ripened cheese.</title>
        <authorList>
            <consortium name="US DOE Joint Genome Institute (JGI-PGF)"/>
            <person name="Walter F."/>
            <person name="Albersmeier A."/>
            <person name="Kalinowski J."/>
            <person name="Ruckert C."/>
        </authorList>
    </citation>
    <scope>NUCLEOTIDE SEQUENCE</scope>
    <source>
        <strain evidence="1">CGMCC 1.12921</strain>
    </source>
</reference>
<dbReference type="AlphaFoldDB" id="A0A8J2V692"/>
<comment type="caution">
    <text evidence="1">The sequence shown here is derived from an EMBL/GenBank/DDBJ whole genome shotgun (WGS) entry which is preliminary data.</text>
</comment>
<protein>
    <submittedName>
        <fullName evidence="1">Uncharacterized protein</fullName>
    </submittedName>
</protein>
<proteinExistence type="predicted"/>